<dbReference type="OrthoDB" id="2082320at2"/>
<dbReference type="Proteomes" id="UP000032534">
    <property type="component" value="Unassembled WGS sequence"/>
</dbReference>
<evidence type="ECO:0000313" key="2">
    <source>
        <dbReference type="Proteomes" id="UP000032534"/>
    </source>
</evidence>
<dbReference type="AlphaFoldDB" id="A0A0D7WUM6"/>
<gene>
    <name evidence="1" type="ORF">QD47_25775</name>
</gene>
<dbReference type="RefSeq" id="WP_044648790.1">
    <property type="nucleotide sequence ID" value="NZ_JTHP01000079.1"/>
</dbReference>
<accession>A0A0D7WUM6</accession>
<evidence type="ECO:0000313" key="1">
    <source>
        <dbReference type="EMBL" id="KJD42881.1"/>
    </source>
</evidence>
<reference evidence="1 2" key="1">
    <citation type="submission" date="2014-11" db="EMBL/GenBank/DDBJ databases">
        <title>Draft Genome Sequences of Paenibacillus polymyxa NRRL B-30509 and Paenibacillus terrae NRRL B-30644, Strains from a Poultry Environment that Produce Tridecaptin A and Paenicidins.</title>
        <authorList>
            <person name="van Belkum M.J."/>
            <person name="Lohans C.T."/>
            <person name="Vederas J.C."/>
        </authorList>
    </citation>
    <scope>NUCLEOTIDE SEQUENCE [LARGE SCALE GENOMIC DNA]</scope>
    <source>
        <strain evidence="1 2">NRRL B-30644</strain>
    </source>
</reference>
<keyword evidence="2" id="KW-1185">Reference proteome</keyword>
<protein>
    <submittedName>
        <fullName evidence="1">Uncharacterized protein</fullName>
    </submittedName>
</protein>
<dbReference type="EMBL" id="JTHP01000079">
    <property type="protein sequence ID" value="KJD42881.1"/>
    <property type="molecule type" value="Genomic_DNA"/>
</dbReference>
<dbReference type="PATRIC" id="fig|159743.3.peg.5716"/>
<sequence>MVKYLSIPFASVIAVLLLFFFPLQSTYEQQDQMAYNLSYNAVTNFVDSVRNKGYISPMMYSDFTRELGATNNLFDIQMEHKAKRYNPIYKDPTDEATFTGAAEVYYDAVYQQTILYTLFPDNGVSDFDPSRKYYLKEGDFFTVTVRNTNTTKAKLLSDFLTNGNSVDPTRIDIPYGGIVNNENY</sequence>
<organism evidence="1 2">
    <name type="scientific">Paenibacillus terrae</name>
    <dbReference type="NCBI Taxonomy" id="159743"/>
    <lineage>
        <taxon>Bacteria</taxon>
        <taxon>Bacillati</taxon>
        <taxon>Bacillota</taxon>
        <taxon>Bacilli</taxon>
        <taxon>Bacillales</taxon>
        <taxon>Paenibacillaceae</taxon>
        <taxon>Paenibacillus</taxon>
    </lineage>
</organism>
<name>A0A0D7WUM6_9BACL</name>
<comment type="caution">
    <text evidence="1">The sequence shown here is derived from an EMBL/GenBank/DDBJ whole genome shotgun (WGS) entry which is preliminary data.</text>
</comment>
<proteinExistence type="predicted"/>